<evidence type="ECO:0000256" key="1">
    <source>
        <dbReference type="ARBA" id="ARBA00010134"/>
    </source>
</evidence>
<dbReference type="InterPro" id="IPR015917">
    <property type="entry name" value="Pept_C14A"/>
</dbReference>
<feature type="domain" description="Caspase family p10" evidence="2">
    <location>
        <begin position="209"/>
        <end position="242"/>
    </location>
</feature>
<dbReference type="SMART" id="SM00115">
    <property type="entry name" value="CASc"/>
    <property type="match status" value="1"/>
</dbReference>
<dbReference type="GO" id="GO:0004197">
    <property type="term" value="F:cysteine-type endopeptidase activity"/>
    <property type="evidence" value="ECO:0007669"/>
    <property type="project" value="InterPro"/>
</dbReference>
<dbReference type="PANTHER" id="PTHR22576:SF41">
    <property type="entry name" value="CASPASE 14, APOPTOSIS-RELATED CYSTEINE PEPTIDASE"/>
    <property type="match status" value="1"/>
</dbReference>
<gene>
    <name evidence="3" type="ORF">DPMN_152395</name>
</gene>
<proteinExistence type="inferred from homology"/>
<dbReference type="PANTHER" id="PTHR22576">
    <property type="entry name" value="MUCOSA ASSOCIATED LYMPHOID TISSUE LYMPHOMA TRANSLOCATION PROTEIN 1/PARACASPASE"/>
    <property type="match status" value="1"/>
</dbReference>
<dbReference type="InterPro" id="IPR052039">
    <property type="entry name" value="Caspase-related_regulators"/>
</dbReference>
<evidence type="ECO:0000313" key="3">
    <source>
        <dbReference type="EMBL" id="KAH3798792.1"/>
    </source>
</evidence>
<dbReference type="OrthoDB" id="6286214at2759"/>
<dbReference type="Gene3D" id="3.40.50.1460">
    <property type="match status" value="1"/>
</dbReference>
<comment type="caution">
    <text evidence="3">The sequence shown here is derived from an EMBL/GenBank/DDBJ whole genome shotgun (WGS) entry which is preliminary data.</text>
</comment>
<dbReference type="GO" id="GO:0006508">
    <property type="term" value="P:proteolysis"/>
    <property type="evidence" value="ECO:0007669"/>
    <property type="project" value="InterPro"/>
</dbReference>
<reference evidence="3" key="1">
    <citation type="journal article" date="2019" name="bioRxiv">
        <title>The Genome of the Zebra Mussel, Dreissena polymorpha: A Resource for Invasive Species Research.</title>
        <authorList>
            <person name="McCartney M.A."/>
            <person name="Auch B."/>
            <person name="Kono T."/>
            <person name="Mallez S."/>
            <person name="Zhang Y."/>
            <person name="Obille A."/>
            <person name="Becker A."/>
            <person name="Abrahante J.E."/>
            <person name="Garbe J."/>
            <person name="Badalamenti J.P."/>
            <person name="Herman A."/>
            <person name="Mangelson H."/>
            <person name="Liachko I."/>
            <person name="Sullivan S."/>
            <person name="Sone E.D."/>
            <person name="Koren S."/>
            <person name="Silverstein K.A.T."/>
            <person name="Beckman K.B."/>
            <person name="Gohl D.M."/>
        </authorList>
    </citation>
    <scope>NUCLEOTIDE SEQUENCE</scope>
    <source>
        <strain evidence="3">Duluth1</strain>
        <tissue evidence="3">Whole animal</tissue>
    </source>
</reference>
<comment type="similarity">
    <text evidence="1">Belongs to the peptidase C14A family.</text>
</comment>
<dbReference type="InterPro" id="IPR002138">
    <property type="entry name" value="Pept_C14_p10"/>
</dbReference>
<evidence type="ECO:0000313" key="4">
    <source>
        <dbReference type="Proteomes" id="UP000828390"/>
    </source>
</evidence>
<accession>A0A9D4FI75</accession>
<dbReference type="Pfam" id="PF00656">
    <property type="entry name" value="Peptidase_C14"/>
    <property type="match status" value="1"/>
</dbReference>
<protein>
    <recommendedName>
        <fullName evidence="2">Caspase family p10 domain-containing protein</fullName>
    </recommendedName>
</protein>
<sequence length="309" mass="34268">MATSSKPEIKDVIILVNEGKGNKHFPGHRLGACAERRILQKVFVEKFGFSQLNTAYFNGDICLGDWDHDNRQKSTHTLNGSCCIKCLIKSAKKGDDIKRENNLLVVAICSHGGVNSKGSYISLVGDKENEQLHLIALLEFLKTSETLKNKTVIILLETCRGILEDEGVPVEVCDPGIADTGNEAVTKDQRDHPSFVRPETFQLPDIPENFIIVYGTTPGMVSYSDGAKGSWMEQALLEEVEELEKSHPGEDINFLQLLTKIKGNVSRRNTSGTQQNVDVMPEAESSGKKCIVQSEHQLTNPLMLKFKKK</sequence>
<dbReference type="PROSITE" id="PS50207">
    <property type="entry name" value="CASPASE_P10"/>
    <property type="match status" value="1"/>
</dbReference>
<dbReference type="Proteomes" id="UP000828390">
    <property type="component" value="Unassembled WGS sequence"/>
</dbReference>
<dbReference type="AlphaFoldDB" id="A0A9D4FI75"/>
<dbReference type="EMBL" id="JAIWYP010000007">
    <property type="protein sequence ID" value="KAH3798792.1"/>
    <property type="molecule type" value="Genomic_DNA"/>
</dbReference>
<name>A0A9D4FI75_DREPO</name>
<organism evidence="3 4">
    <name type="scientific">Dreissena polymorpha</name>
    <name type="common">Zebra mussel</name>
    <name type="synonym">Mytilus polymorpha</name>
    <dbReference type="NCBI Taxonomy" id="45954"/>
    <lineage>
        <taxon>Eukaryota</taxon>
        <taxon>Metazoa</taxon>
        <taxon>Spiralia</taxon>
        <taxon>Lophotrochozoa</taxon>
        <taxon>Mollusca</taxon>
        <taxon>Bivalvia</taxon>
        <taxon>Autobranchia</taxon>
        <taxon>Heteroconchia</taxon>
        <taxon>Euheterodonta</taxon>
        <taxon>Imparidentia</taxon>
        <taxon>Neoheterodontei</taxon>
        <taxon>Myida</taxon>
        <taxon>Dreissenoidea</taxon>
        <taxon>Dreissenidae</taxon>
        <taxon>Dreissena</taxon>
    </lineage>
</organism>
<dbReference type="InterPro" id="IPR029030">
    <property type="entry name" value="Caspase-like_dom_sf"/>
</dbReference>
<dbReference type="SUPFAM" id="SSF52129">
    <property type="entry name" value="Caspase-like"/>
    <property type="match status" value="1"/>
</dbReference>
<reference evidence="3" key="2">
    <citation type="submission" date="2020-11" db="EMBL/GenBank/DDBJ databases">
        <authorList>
            <person name="McCartney M.A."/>
            <person name="Auch B."/>
            <person name="Kono T."/>
            <person name="Mallez S."/>
            <person name="Becker A."/>
            <person name="Gohl D.M."/>
            <person name="Silverstein K.A.T."/>
            <person name="Koren S."/>
            <person name="Bechman K.B."/>
            <person name="Herman A."/>
            <person name="Abrahante J.E."/>
            <person name="Garbe J."/>
        </authorList>
    </citation>
    <scope>NUCLEOTIDE SEQUENCE</scope>
    <source>
        <strain evidence="3">Duluth1</strain>
        <tissue evidence="3">Whole animal</tissue>
    </source>
</reference>
<evidence type="ECO:0000259" key="2">
    <source>
        <dbReference type="PROSITE" id="PS50207"/>
    </source>
</evidence>
<dbReference type="InterPro" id="IPR011600">
    <property type="entry name" value="Pept_C14_caspase"/>
</dbReference>
<keyword evidence="4" id="KW-1185">Reference proteome</keyword>